<keyword evidence="6" id="KW-0472">Membrane</keyword>
<dbReference type="InterPro" id="IPR044791">
    <property type="entry name" value="Beta-glucanase/XTH"/>
</dbReference>
<comment type="PTM">
    <text evidence="4">Contains at least one intrachain disulfide bond essential for its enzymatic activity.</text>
</comment>
<gene>
    <name evidence="8" type="ORF">HPP92_020901</name>
</gene>
<evidence type="ECO:0000256" key="1">
    <source>
        <dbReference type="ARBA" id="ARBA00022679"/>
    </source>
</evidence>
<evidence type="ECO:0000259" key="7">
    <source>
        <dbReference type="PROSITE" id="PS51762"/>
    </source>
</evidence>
<comment type="caution">
    <text evidence="8">The sequence shown here is derived from an EMBL/GenBank/DDBJ whole genome shotgun (WGS) entry which is preliminary data.</text>
</comment>
<dbReference type="GO" id="GO:0044042">
    <property type="term" value="P:glucan metabolic process"/>
    <property type="evidence" value="ECO:0007669"/>
    <property type="project" value="InterPro"/>
</dbReference>
<keyword evidence="9" id="KW-1185">Reference proteome</keyword>
<dbReference type="PROSITE" id="PS51762">
    <property type="entry name" value="GH16_2"/>
    <property type="match status" value="1"/>
</dbReference>
<evidence type="ECO:0000256" key="2">
    <source>
        <dbReference type="ARBA" id="ARBA00022801"/>
    </source>
</evidence>
<dbReference type="EMBL" id="JADCNL010000011">
    <property type="protein sequence ID" value="KAG0460604.1"/>
    <property type="molecule type" value="Genomic_DNA"/>
</dbReference>
<feature type="transmembrane region" description="Helical" evidence="6">
    <location>
        <begin position="50"/>
        <end position="74"/>
    </location>
</feature>
<evidence type="ECO:0000256" key="6">
    <source>
        <dbReference type="SAM" id="Phobius"/>
    </source>
</evidence>
<dbReference type="Pfam" id="PF00722">
    <property type="entry name" value="Glyco_hydro_16"/>
    <property type="match status" value="1"/>
</dbReference>
<feature type="region of interest" description="Disordered" evidence="5">
    <location>
        <begin position="370"/>
        <end position="394"/>
    </location>
</feature>
<keyword evidence="4" id="KW-0964">Secreted</keyword>
<dbReference type="AlphaFoldDB" id="A0A835Q010"/>
<dbReference type="GO" id="GO:0004553">
    <property type="term" value="F:hydrolase activity, hydrolyzing O-glycosyl compounds"/>
    <property type="evidence" value="ECO:0007669"/>
    <property type="project" value="InterPro"/>
</dbReference>
<reference evidence="8 9" key="1">
    <citation type="journal article" date="2020" name="Nat. Food">
        <title>A phased Vanilla planifolia genome enables genetic improvement of flavour and production.</title>
        <authorList>
            <person name="Hasing T."/>
            <person name="Tang H."/>
            <person name="Brym M."/>
            <person name="Khazi F."/>
            <person name="Huang T."/>
            <person name="Chambers A.H."/>
        </authorList>
    </citation>
    <scope>NUCLEOTIDE SEQUENCE [LARGE SCALE GENOMIC DNA]</scope>
    <source>
        <tissue evidence="8">Leaf</tissue>
    </source>
</reference>
<feature type="domain" description="GH16" evidence="7">
    <location>
        <begin position="75"/>
        <end position="277"/>
    </location>
</feature>
<dbReference type="InterPro" id="IPR000757">
    <property type="entry name" value="Beta-glucanase-like"/>
</dbReference>
<proteinExistence type="inferred from homology"/>
<keyword evidence="2 4" id="KW-0378">Hydrolase</keyword>
<keyword evidence="3 4" id="KW-0326">Glycosidase</keyword>
<feature type="compositionally biased region" description="Basic residues" evidence="5">
    <location>
        <begin position="370"/>
        <end position="384"/>
    </location>
</feature>
<feature type="transmembrane region" description="Helical" evidence="6">
    <location>
        <begin position="12"/>
        <end position="29"/>
    </location>
</feature>
<comment type="similarity">
    <text evidence="4">Belongs to the glycosyl hydrolase 16 family.</text>
</comment>
<dbReference type="SUPFAM" id="SSF49899">
    <property type="entry name" value="Concanavalin A-like lectins/glucanases"/>
    <property type="match status" value="1"/>
</dbReference>
<accession>A0A835Q010</accession>
<keyword evidence="1 4" id="KW-0808">Transferase</keyword>
<protein>
    <recommendedName>
        <fullName evidence="4">Xyloglucan endotransglucosylase/hydrolase</fullName>
        <ecNumber evidence="4">2.4.1.207</ecNumber>
    </recommendedName>
</protein>
<evidence type="ECO:0000256" key="5">
    <source>
        <dbReference type="SAM" id="MobiDB-lite"/>
    </source>
</evidence>
<dbReference type="EC" id="2.4.1.207" evidence="4"/>
<evidence type="ECO:0000256" key="3">
    <source>
        <dbReference type="ARBA" id="ARBA00023295"/>
    </source>
</evidence>
<dbReference type="InterPro" id="IPR010713">
    <property type="entry name" value="XET_C"/>
</dbReference>
<sequence>MGVFYSVFFRHNGKIAAFSFGFFFYNFFFRRLRINKSRLRNLPLRLLLPSFFVAMAMEMVTTILALVVLSAALMSTAFNVPSIAFDEGYEALFGERNIVRSSGGRTVKILLNQYSGSGFISSDLYYHGLFSASIKLPSDHTAGVVVAFYMSNGDIFEKNHDEIDFEFLGNVRGKEWRVQTNVYGNGSTSRGREERYLLPFDPTAEAHRYSVLWTNTTIIFYIDETPIREVARSAAMAGDYPSKPMSVYATIWDGSGWATDGGKHKADYRYAPFVAEFSDLVLHGCRLDPIQQLPAAEQCGEAEAETAAADYAVLTQASREAMLRFRRRYITYSCCYDERRYQVPLPDCGAIVAEKDGFWNSGDSKVQRKLAVRRHRGRRRGRARSRVDTNGQAE</sequence>
<dbReference type="GO" id="GO:0048046">
    <property type="term" value="C:apoplast"/>
    <property type="evidence" value="ECO:0007669"/>
    <property type="project" value="UniProtKB-SubCell"/>
</dbReference>
<evidence type="ECO:0000256" key="4">
    <source>
        <dbReference type="RuleBase" id="RU361120"/>
    </source>
</evidence>
<dbReference type="GO" id="GO:0071555">
    <property type="term" value="P:cell wall organization"/>
    <property type="evidence" value="ECO:0007669"/>
    <property type="project" value="UniProtKB-KW"/>
</dbReference>
<dbReference type="InterPro" id="IPR013320">
    <property type="entry name" value="ConA-like_dom_sf"/>
</dbReference>
<organism evidence="8 9">
    <name type="scientific">Vanilla planifolia</name>
    <name type="common">Vanilla</name>
    <dbReference type="NCBI Taxonomy" id="51239"/>
    <lineage>
        <taxon>Eukaryota</taxon>
        <taxon>Viridiplantae</taxon>
        <taxon>Streptophyta</taxon>
        <taxon>Embryophyta</taxon>
        <taxon>Tracheophyta</taxon>
        <taxon>Spermatophyta</taxon>
        <taxon>Magnoliopsida</taxon>
        <taxon>Liliopsida</taxon>
        <taxon>Asparagales</taxon>
        <taxon>Orchidaceae</taxon>
        <taxon>Vanilloideae</taxon>
        <taxon>Vanilleae</taxon>
        <taxon>Vanilla</taxon>
    </lineage>
</organism>
<keyword evidence="4" id="KW-0134">Cell wall</keyword>
<dbReference type="GO" id="GO:0016762">
    <property type="term" value="F:xyloglucan:xyloglucosyl transferase activity"/>
    <property type="evidence" value="ECO:0007669"/>
    <property type="project" value="UniProtKB-EC"/>
</dbReference>
<keyword evidence="4" id="KW-0052">Apoplast</keyword>
<keyword evidence="6" id="KW-1133">Transmembrane helix</keyword>
<dbReference type="Proteomes" id="UP000636800">
    <property type="component" value="Chromosome 11"/>
</dbReference>
<keyword evidence="6" id="KW-0812">Transmembrane</keyword>
<keyword evidence="4" id="KW-0961">Cell wall biogenesis/degradation</keyword>
<comment type="function">
    <text evidence="4">Catalyzes xyloglucan endohydrolysis (XEH) and/or endotransglycosylation (XET). Cleaves and religates xyloglucan polymers, an essential constituent of the primary cell wall, and thereby participates in cell wall construction of growing tissues.</text>
</comment>
<evidence type="ECO:0000313" key="9">
    <source>
        <dbReference type="Proteomes" id="UP000636800"/>
    </source>
</evidence>
<comment type="subcellular location">
    <subcellularLocation>
        <location evidence="4">Secreted</location>
        <location evidence="4">Cell wall</location>
    </subcellularLocation>
    <subcellularLocation>
        <location evidence="4">Secreted</location>
        <location evidence="4">Extracellular space</location>
        <location evidence="4">Apoplast</location>
    </subcellularLocation>
</comment>
<dbReference type="PANTHER" id="PTHR31062">
    <property type="entry name" value="XYLOGLUCAN ENDOTRANSGLUCOSYLASE/HYDROLASE PROTEIN 8-RELATED"/>
    <property type="match status" value="1"/>
</dbReference>
<dbReference type="Gene3D" id="2.60.120.200">
    <property type="match status" value="1"/>
</dbReference>
<name>A0A835Q010_VANPL</name>
<evidence type="ECO:0000313" key="8">
    <source>
        <dbReference type="EMBL" id="KAG0460604.1"/>
    </source>
</evidence>
<dbReference type="Pfam" id="PF06955">
    <property type="entry name" value="XET_C"/>
    <property type="match status" value="1"/>
</dbReference>